<comment type="caution">
    <text evidence="1">The sequence shown here is derived from an EMBL/GenBank/DDBJ whole genome shotgun (WGS) entry which is preliminary data.</text>
</comment>
<evidence type="ECO:0000313" key="1">
    <source>
        <dbReference type="EMBL" id="GHC60092.1"/>
    </source>
</evidence>
<reference evidence="1" key="1">
    <citation type="journal article" date="2014" name="Int. J. Syst. Evol. Microbiol.">
        <title>Complete genome sequence of Corynebacterium casei LMG S-19264T (=DSM 44701T), isolated from a smear-ripened cheese.</title>
        <authorList>
            <consortium name="US DOE Joint Genome Institute (JGI-PGF)"/>
            <person name="Walter F."/>
            <person name="Albersmeier A."/>
            <person name="Kalinowski J."/>
            <person name="Ruckert C."/>
        </authorList>
    </citation>
    <scope>NUCLEOTIDE SEQUENCE</scope>
    <source>
        <strain evidence="1">JCM 4633</strain>
    </source>
</reference>
<reference evidence="1" key="2">
    <citation type="submission" date="2020-09" db="EMBL/GenBank/DDBJ databases">
        <authorList>
            <person name="Sun Q."/>
            <person name="Ohkuma M."/>
        </authorList>
    </citation>
    <scope>NUCLEOTIDE SEQUENCE</scope>
    <source>
        <strain evidence="1">JCM 4633</strain>
    </source>
</reference>
<evidence type="ECO:0000313" key="2">
    <source>
        <dbReference type="Proteomes" id="UP000646244"/>
    </source>
</evidence>
<proteinExistence type="predicted"/>
<dbReference type="AlphaFoldDB" id="A0A918WMN1"/>
<name>A0A918WMN1_STRCJ</name>
<accession>A0A918WMN1</accession>
<protein>
    <submittedName>
        <fullName evidence="1">Uncharacterized protein</fullName>
    </submittedName>
</protein>
<dbReference type="Proteomes" id="UP000646244">
    <property type="component" value="Unassembled WGS sequence"/>
</dbReference>
<sequence>MPLPGGETAWTEADVLPENHHMIESTAPALTDALLAALDPLSFPERVRHTARWARERRAGGELGAVLAELSGRGRYERGVAALVAGVGRDVAWLQSRLTDPDPAVRVHAVAAVREGLISDAAVTAALEDAPMAIRRQIVRAVVAGRRTAVADALVRPVRERWGDAEAAKLLPACSPATVEELLPALFHTTLPWGKVAEHHSPAVLDEAERRLAALPEDHRQRWWNTHGSAVAATVRMQPLRVLDLLERLCPGALPARFHRQLGRLAAADPGGTLRLLLAPDRDDADLHHLPRSVLRILVQHQPPGFDAFARAMARDERALVRLLKAMAPSRRTECYDIAMNGRSTGYAALSHGVLDVLPRARREAEARRMAGQAREYGGGWQTILAAMTYLPVAEARAELLAATRRSAPMERAYAYKLLVRNAVLARDPAAVTELLAGLDRLRNEQQPVRAAFLAALADVRPTLFAPEAAPHLERITTDAVEARDFSWPESSALRSLAHGLLREPADAGREQAGEPAGWALRTLARLTGSAATRRQDLRPGQEHEVFAALRPSLEAAAGKADFTDALTLAASLGERARAVPGLQALLRRAIEHGGPDAARRAAAHWLDDPRTRDTRLAELIALEPSAVTISCVQWALVCRRTDLLDAVLGGTPPYGRFLTKDSHWLPPVCRDTKHWLPRQQATAARLLERAVADNSLTVHQRVHALRLAAWIPGYGTELLLRYADDSSVPLAEAALAALARTETPGRHLRLLLSHAGGDRARVAVPAASRASRFVAPSALAGELRGLLTADSGVKVTSRKEAARLAATALPAPEAVALLAEACTRPGQHHDVQAACVAFTKGLLAHEEAWGLLESAAAGRRELRTAVLASRPGDLPERHRRRYAALVRAVCDTDDPEVALHGYTALGTWSPWAPDAAGVLAAAVADLDNRASWHHAADALCDVVTLAPSGSPDPTPLVRTLTALIDADALPGTPDAEPDRDRPAHQRIRRLTLGLARRSTQHPRAVREAALAVAGLLGEAGDYGPEAAELLVRTLDPQAAPDRLTSQLEHLARFHHGRPALAARTAASLVQRLGTHHGSNEALAHAARSLTTDGGQATGLFAVALTTVGGHRTDWSATWREQLRVLRRHGCADVRDEARATTTAGE</sequence>
<gene>
    <name evidence="1" type="ORF">GCM10010507_41380</name>
</gene>
<organism evidence="1 2">
    <name type="scientific">Streptomyces cinnamoneus</name>
    <name type="common">Streptoverticillium cinnamoneum</name>
    <dbReference type="NCBI Taxonomy" id="53446"/>
    <lineage>
        <taxon>Bacteria</taxon>
        <taxon>Bacillati</taxon>
        <taxon>Actinomycetota</taxon>
        <taxon>Actinomycetes</taxon>
        <taxon>Kitasatosporales</taxon>
        <taxon>Streptomycetaceae</taxon>
        <taxon>Streptomyces</taxon>
        <taxon>Streptomyces cinnamoneus group</taxon>
    </lineage>
</organism>
<dbReference type="EMBL" id="BMVB01000014">
    <property type="protein sequence ID" value="GHC60092.1"/>
    <property type="molecule type" value="Genomic_DNA"/>
</dbReference>